<feature type="transmembrane region" description="Helical" evidence="7">
    <location>
        <begin position="593"/>
        <end position="615"/>
    </location>
</feature>
<evidence type="ECO:0000256" key="3">
    <source>
        <dbReference type="ARBA" id="ARBA00022692"/>
    </source>
</evidence>
<sequence>MAPTFWAAAVAASSLITFANAFYLPGTAPRDYHVNDSVPLYVNALTPMVLSADSKLIIITTPPSISVDPKMGHQRHKLGPSAPYYSETVSSTDLLRQVAPLRTTFSTNPSLKFTMLKNESCVPICTATVPSKDSKFINDRIREDYAINWLVDGLPAAEMKEDERTKEIFYDMGFNLGDDEREEFKVNPALHNHYDIVLNYHTRDKVNYRVVGVVVWPRSIAHSSASTLDCAAKSPRPLVLAEDKENSVTYTYTIHWEESDTPWATRWDNYLHIFDPKIHWFSLINSLVIVIFLCMSPFSAFVTKTGCSIAHSSASTLDCGAKSPRPLVLAEDKENSVTYTYTIHWEESDTPWATRWDNYLHIFDPKIHWFSLINSLVIVIFLCVMVSMILVRTVSRDISRYNAIDLSEDVQEDFGWKLVHGEVFRSPRFPLVLSVLVGNGAQLCVMVGVTLVFALLGFLSPSNRGALATMMIVFWTFFGSVGGYVSARVYASIGGTNHGQNTFLTATVLPTFVFAVMFLLNLFLIGADSSGAVPLGTMLAIVALWFVISAPLSAIGSFFGKKHGPVSHPVRVNQIPRQIPPAPRYLRPWSASLLAGILPFGAAFVELYFVLSSLFASRAYYAFGFIALTAGVVLLTTATVTILFTYFMLCAEEYRWHWRAFMIGGGSAFWVLAYGVFYWLTRLSLDSFSSVVLYAGYLLLIALFDFLITGSIGFLATYWSMRRLYSAIRID</sequence>
<keyword evidence="4 7" id="KW-0732">Signal</keyword>
<dbReference type="GO" id="GO:0005737">
    <property type="term" value="C:cytoplasm"/>
    <property type="evidence" value="ECO:0007669"/>
    <property type="project" value="UniProtKB-ARBA"/>
</dbReference>
<keyword evidence="5 7" id="KW-1133">Transmembrane helix</keyword>
<gene>
    <name evidence="8" type="ORF">RDB_LOCUS121035</name>
</gene>
<comment type="caution">
    <text evidence="8">The sequence shown here is derived from an EMBL/GenBank/DDBJ whole genome shotgun (WGS) entry which is preliminary data.</text>
</comment>
<comment type="subcellular location">
    <subcellularLocation>
        <location evidence="1">Membrane</location>
        <topology evidence="1">Multi-pass membrane protein</topology>
    </subcellularLocation>
</comment>
<dbReference type="InterPro" id="IPR004240">
    <property type="entry name" value="EMP70"/>
</dbReference>
<dbReference type="GO" id="GO:0072657">
    <property type="term" value="P:protein localization to membrane"/>
    <property type="evidence" value="ECO:0007669"/>
    <property type="project" value="TreeGrafter"/>
</dbReference>
<name>A0A8H3DFH9_9AGAM</name>
<reference evidence="8" key="1">
    <citation type="submission" date="2021-01" db="EMBL/GenBank/DDBJ databases">
        <authorList>
            <person name="Kaushik A."/>
        </authorList>
    </citation>
    <scope>NUCLEOTIDE SEQUENCE</scope>
    <source>
        <strain evidence="8">Type strain: AG8-Rh-89/</strain>
    </source>
</reference>
<dbReference type="PANTHER" id="PTHR10766:SF111">
    <property type="entry name" value="TRANSMEMBRANE 9 SUPERFAMILY MEMBER 2"/>
    <property type="match status" value="1"/>
</dbReference>
<organism evidence="8 9">
    <name type="scientific">Rhizoctonia solani</name>
    <dbReference type="NCBI Taxonomy" id="456999"/>
    <lineage>
        <taxon>Eukaryota</taxon>
        <taxon>Fungi</taxon>
        <taxon>Dikarya</taxon>
        <taxon>Basidiomycota</taxon>
        <taxon>Agaricomycotina</taxon>
        <taxon>Agaricomycetes</taxon>
        <taxon>Cantharellales</taxon>
        <taxon>Ceratobasidiaceae</taxon>
        <taxon>Rhizoctonia</taxon>
    </lineage>
</organism>
<feature type="transmembrane region" description="Helical" evidence="7">
    <location>
        <begin position="537"/>
        <end position="559"/>
    </location>
</feature>
<evidence type="ECO:0000256" key="5">
    <source>
        <dbReference type="ARBA" id="ARBA00022989"/>
    </source>
</evidence>
<evidence type="ECO:0000256" key="4">
    <source>
        <dbReference type="ARBA" id="ARBA00022729"/>
    </source>
</evidence>
<feature type="signal peptide" evidence="7">
    <location>
        <begin position="1"/>
        <end position="21"/>
    </location>
</feature>
<protein>
    <recommendedName>
        <fullName evidence="7">Transmembrane 9 superfamily member</fullName>
    </recommendedName>
</protein>
<dbReference type="Pfam" id="PF02990">
    <property type="entry name" value="EMP70"/>
    <property type="match status" value="2"/>
</dbReference>
<feature type="transmembrane region" description="Helical" evidence="7">
    <location>
        <begin position="431"/>
        <end position="459"/>
    </location>
</feature>
<dbReference type="PANTHER" id="PTHR10766">
    <property type="entry name" value="TRANSMEMBRANE 9 SUPERFAMILY PROTEIN"/>
    <property type="match status" value="1"/>
</dbReference>
<feature type="transmembrane region" description="Helical" evidence="7">
    <location>
        <begin position="369"/>
        <end position="391"/>
    </location>
</feature>
<feature type="transmembrane region" description="Helical" evidence="7">
    <location>
        <begin position="621"/>
        <end position="649"/>
    </location>
</feature>
<dbReference type="AlphaFoldDB" id="A0A8H3DFH9"/>
<evidence type="ECO:0000313" key="9">
    <source>
        <dbReference type="Proteomes" id="UP000663850"/>
    </source>
</evidence>
<dbReference type="Proteomes" id="UP000663850">
    <property type="component" value="Unassembled WGS sequence"/>
</dbReference>
<evidence type="ECO:0000256" key="6">
    <source>
        <dbReference type="ARBA" id="ARBA00023136"/>
    </source>
</evidence>
<feature type="transmembrane region" description="Helical" evidence="7">
    <location>
        <begin position="503"/>
        <end position="525"/>
    </location>
</feature>
<dbReference type="EMBL" id="CAJMWZ010006513">
    <property type="protein sequence ID" value="CAE6523414.1"/>
    <property type="molecule type" value="Genomic_DNA"/>
</dbReference>
<dbReference type="GO" id="GO:0007034">
    <property type="term" value="P:vacuolar transport"/>
    <property type="evidence" value="ECO:0007669"/>
    <property type="project" value="TreeGrafter"/>
</dbReference>
<evidence type="ECO:0000313" key="8">
    <source>
        <dbReference type="EMBL" id="CAE6523414.1"/>
    </source>
</evidence>
<evidence type="ECO:0000256" key="2">
    <source>
        <dbReference type="ARBA" id="ARBA00005227"/>
    </source>
</evidence>
<dbReference type="GO" id="GO:0016020">
    <property type="term" value="C:membrane"/>
    <property type="evidence" value="ECO:0007669"/>
    <property type="project" value="UniProtKB-SubCell"/>
</dbReference>
<feature type="transmembrane region" description="Helical" evidence="7">
    <location>
        <begin position="661"/>
        <end position="680"/>
    </location>
</feature>
<feature type="transmembrane region" description="Helical" evidence="7">
    <location>
        <begin position="692"/>
        <end position="719"/>
    </location>
</feature>
<evidence type="ECO:0000256" key="7">
    <source>
        <dbReference type="RuleBase" id="RU363079"/>
    </source>
</evidence>
<keyword evidence="6 7" id="KW-0472">Membrane</keyword>
<feature type="transmembrane region" description="Helical" evidence="7">
    <location>
        <begin position="465"/>
        <end position="491"/>
    </location>
</feature>
<feature type="chain" id="PRO_5034904706" description="Transmembrane 9 superfamily member" evidence="7">
    <location>
        <begin position="22"/>
        <end position="731"/>
    </location>
</feature>
<keyword evidence="3 7" id="KW-0812">Transmembrane</keyword>
<comment type="similarity">
    <text evidence="2 7">Belongs to the nonaspanin (TM9SF) (TC 9.A.2) family.</text>
</comment>
<proteinExistence type="inferred from homology"/>
<accession>A0A8H3DFH9</accession>
<evidence type="ECO:0000256" key="1">
    <source>
        <dbReference type="ARBA" id="ARBA00004141"/>
    </source>
</evidence>